<dbReference type="PROSITE" id="PS51747">
    <property type="entry name" value="CYT_DCMP_DEAMINASES_2"/>
    <property type="match status" value="1"/>
</dbReference>
<dbReference type="GO" id="GO:0055086">
    <property type="term" value="P:nucleobase-containing small molecule metabolic process"/>
    <property type="evidence" value="ECO:0007669"/>
    <property type="project" value="UniProtKB-ARBA"/>
</dbReference>
<dbReference type="OrthoDB" id="414540at2759"/>
<dbReference type="GO" id="GO:0004126">
    <property type="term" value="F:cytidine deaminase activity"/>
    <property type="evidence" value="ECO:0007669"/>
    <property type="project" value="TreeGrafter"/>
</dbReference>
<comment type="similarity">
    <text evidence="1">Belongs to the cytidine and deoxycytidylate deaminase family.</text>
</comment>
<dbReference type="GO" id="GO:0008270">
    <property type="term" value="F:zinc ion binding"/>
    <property type="evidence" value="ECO:0007669"/>
    <property type="project" value="TreeGrafter"/>
</dbReference>
<organism evidence="3 4">
    <name type="scientific">Peltaster fructicola</name>
    <dbReference type="NCBI Taxonomy" id="286661"/>
    <lineage>
        <taxon>Eukaryota</taxon>
        <taxon>Fungi</taxon>
        <taxon>Dikarya</taxon>
        <taxon>Ascomycota</taxon>
        <taxon>Pezizomycotina</taxon>
        <taxon>Dothideomycetes</taxon>
        <taxon>Dothideomycetes incertae sedis</taxon>
        <taxon>Peltaster</taxon>
    </lineage>
</organism>
<dbReference type="Pfam" id="PF00383">
    <property type="entry name" value="dCMP_cyt_deam_1"/>
    <property type="match status" value="1"/>
</dbReference>
<dbReference type="InterPro" id="IPR002125">
    <property type="entry name" value="CMP_dCMP_dom"/>
</dbReference>
<evidence type="ECO:0000259" key="2">
    <source>
        <dbReference type="PROSITE" id="PS51747"/>
    </source>
</evidence>
<accession>A0A6H0XQ57</accession>
<evidence type="ECO:0000256" key="1">
    <source>
        <dbReference type="ARBA" id="ARBA00006576"/>
    </source>
</evidence>
<evidence type="ECO:0000313" key="3">
    <source>
        <dbReference type="EMBL" id="QIW96886.1"/>
    </source>
</evidence>
<dbReference type="PANTHER" id="PTHR11644:SF2">
    <property type="entry name" value="CYTIDINE DEAMINASE"/>
    <property type="match status" value="1"/>
</dbReference>
<dbReference type="GO" id="GO:0005829">
    <property type="term" value="C:cytosol"/>
    <property type="evidence" value="ECO:0007669"/>
    <property type="project" value="TreeGrafter"/>
</dbReference>
<dbReference type="InterPro" id="IPR016193">
    <property type="entry name" value="Cytidine_deaminase-like"/>
</dbReference>
<gene>
    <name evidence="3" type="ORF">AMS68_002404</name>
</gene>
<dbReference type="CDD" id="cd01283">
    <property type="entry name" value="cytidine_deaminase"/>
    <property type="match status" value="1"/>
</dbReference>
<name>A0A6H0XQ57_9PEZI</name>
<reference evidence="3 4" key="1">
    <citation type="journal article" date="2016" name="Sci. Rep.">
        <title>Peltaster fructicola genome reveals evolution from an invasive phytopathogen to an ectophytic parasite.</title>
        <authorList>
            <person name="Xu C."/>
            <person name="Chen H."/>
            <person name="Gleason M.L."/>
            <person name="Xu J.R."/>
            <person name="Liu H."/>
            <person name="Zhang R."/>
            <person name="Sun G."/>
        </authorList>
    </citation>
    <scope>NUCLEOTIDE SEQUENCE [LARGE SCALE GENOMIC DNA]</scope>
    <source>
        <strain evidence="3 4">LNHT1506</strain>
    </source>
</reference>
<dbReference type="SUPFAM" id="SSF53927">
    <property type="entry name" value="Cytidine deaminase-like"/>
    <property type="match status" value="1"/>
</dbReference>
<dbReference type="AlphaFoldDB" id="A0A6H0XQ57"/>
<dbReference type="InterPro" id="IPR050202">
    <property type="entry name" value="Cyt/Deoxycyt_deaminase"/>
</dbReference>
<dbReference type="EMBL" id="CP051140">
    <property type="protein sequence ID" value="QIW96886.1"/>
    <property type="molecule type" value="Genomic_DNA"/>
</dbReference>
<sequence length="83" mass="8593">MLMVVGPYSRFRVGCSLLLNNGNIIQGVNVENAAYPVGVCAERTALATAVVQGAKRGDIRALAVSTDLDVPCSPCANNASNDV</sequence>
<keyword evidence="4" id="KW-1185">Reference proteome</keyword>
<feature type="domain" description="CMP/dCMP-type deaminase" evidence="2">
    <location>
        <begin position="1"/>
        <end position="83"/>
    </location>
</feature>
<proteinExistence type="inferred from homology"/>
<evidence type="ECO:0000313" key="4">
    <source>
        <dbReference type="Proteomes" id="UP000503462"/>
    </source>
</evidence>
<dbReference type="GO" id="GO:0072527">
    <property type="term" value="P:pyrimidine-containing compound metabolic process"/>
    <property type="evidence" value="ECO:0007669"/>
    <property type="project" value="UniProtKB-ARBA"/>
</dbReference>
<dbReference type="Gene3D" id="3.40.140.10">
    <property type="entry name" value="Cytidine Deaminase, domain 2"/>
    <property type="match status" value="1"/>
</dbReference>
<dbReference type="Proteomes" id="UP000503462">
    <property type="component" value="Chromosome 2"/>
</dbReference>
<dbReference type="PANTHER" id="PTHR11644">
    <property type="entry name" value="CYTIDINE DEAMINASE"/>
    <property type="match status" value="1"/>
</dbReference>
<protein>
    <recommendedName>
        <fullName evidence="2">CMP/dCMP-type deaminase domain-containing protein</fullName>
    </recommendedName>
</protein>